<accession>A0A8H3DC47</accession>
<evidence type="ECO:0000256" key="2">
    <source>
        <dbReference type="ARBA" id="ARBA00022723"/>
    </source>
</evidence>
<dbReference type="InterPro" id="IPR007219">
    <property type="entry name" value="XnlR_reg_dom"/>
</dbReference>
<gene>
    <name evidence="7" type="ORF">RDB_LOCUS149676</name>
</gene>
<evidence type="ECO:0000256" key="3">
    <source>
        <dbReference type="ARBA" id="ARBA00023015"/>
    </source>
</evidence>
<proteinExistence type="predicted"/>
<organism evidence="7 8">
    <name type="scientific">Rhizoctonia solani</name>
    <dbReference type="NCBI Taxonomy" id="456999"/>
    <lineage>
        <taxon>Eukaryota</taxon>
        <taxon>Fungi</taxon>
        <taxon>Dikarya</taxon>
        <taxon>Basidiomycota</taxon>
        <taxon>Agaricomycotina</taxon>
        <taxon>Agaricomycetes</taxon>
        <taxon>Cantharellales</taxon>
        <taxon>Ceratobasidiaceae</taxon>
        <taxon>Rhizoctonia</taxon>
    </lineage>
</organism>
<dbReference type="Proteomes" id="UP000663861">
    <property type="component" value="Unassembled WGS sequence"/>
</dbReference>
<name>A0A8H3DC47_9AGAM</name>
<evidence type="ECO:0000313" key="8">
    <source>
        <dbReference type="Proteomes" id="UP000663861"/>
    </source>
</evidence>
<dbReference type="AlphaFoldDB" id="A0A8H3DC47"/>
<dbReference type="CDD" id="cd12148">
    <property type="entry name" value="fungal_TF_MHR"/>
    <property type="match status" value="1"/>
</dbReference>
<comment type="subcellular location">
    <subcellularLocation>
        <location evidence="1">Nucleus</location>
    </subcellularLocation>
</comment>
<dbReference type="InterPro" id="IPR050815">
    <property type="entry name" value="TF_fung"/>
</dbReference>
<evidence type="ECO:0000259" key="6">
    <source>
        <dbReference type="SMART" id="SM00906"/>
    </source>
</evidence>
<reference evidence="7" key="1">
    <citation type="submission" date="2021-01" db="EMBL/GenBank/DDBJ databases">
        <authorList>
            <person name="Kaushik A."/>
        </authorList>
    </citation>
    <scope>NUCLEOTIDE SEQUENCE</scope>
    <source>
        <strain evidence="7">AG4-RS23</strain>
    </source>
</reference>
<evidence type="ECO:0000256" key="4">
    <source>
        <dbReference type="ARBA" id="ARBA00023163"/>
    </source>
</evidence>
<dbReference type="SMART" id="SM00906">
    <property type="entry name" value="Fungal_trans"/>
    <property type="match status" value="1"/>
</dbReference>
<keyword evidence="3" id="KW-0805">Transcription regulation</keyword>
<keyword evidence="2" id="KW-0479">Metal-binding</keyword>
<dbReference type="PANTHER" id="PTHR47338:SF29">
    <property type="entry name" value="ZN(2)-C6 FUNGAL-TYPE DOMAIN-CONTAINING PROTEIN"/>
    <property type="match status" value="1"/>
</dbReference>
<dbReference type="GO" id="GO:0006351">
    <property type="term" value="P:DNA-templated transcription"/>
    <property type="evidence" value="ECO:0007669"/>
    <property type="project" value="InterPro"/>
</dbReference>
<dbReference type="GO" id="GO:0003677">
    <property type="term" value="F:DNA binding"/>
    <property type="evidence" value="ECO:0007669"/>
    <property type="project" value="InterPro"/>
</dbReference>
<protein>
    <recommendedName>
        <fullName evidence="6">Xylanolytic transcriptional activator regulatory domain-containing protein</fullName>
    </recommendedName>
</protein>
<sequence>MSHAIAKPACASLLTGSVVMRLIRHSLPEASTVYKRATHSPVLAIPEIIFNSYAERLWSQPHLQGFVCSVDSERALYAVDANCDVMRPNPSVTGVAPLEILASTKIQNTEVEQECFRNKSKNLKQKSSRSNASGGGHLVLPVPLALLVISDRILALVHHPHSQDTGLSPQLVPCPLLETNELSRRGVSAMSLPGEISRKLLNMSMQRTQISGFELHIGRVVKSFQPGSCESTVPALYYAMLLLGCYFSPESELKFWENMIYERTKLEIETNTARALMGNSGKYNPLYHLQAMVMLGQWFYLKGRLLEGHVYIARATRFVVALGIHALDSRIYGRYVVMSQGTTRRGVQRWKPRDAIELGEAINLCWACFARDFAGTLLNGLPPSILLEEIQTVWPVSLSDFEDMSGSELLNDSHSVASLMDPKYLDVVADISQDTASCLLAKGIMLIHCAGMLDTERISSPEVTDEWLIRFEACDRATKIFTESARKAYAGRNIEGIATIALAQTAVDCATIQLHAPLADYELDIDNQGGSPGRSSGNSFGGYSHTRCMGACRSIALTAEYVEKVDTSYMHMFMGVSWSCAASLLAKRMPRLRQNGYTEEVREMEQQIAIMAKSMERLLLTYPLLALQAERLRAVLRQ</sequence>
<comment type="caution">
    <text evidence="7">The sequence shown here is derived from an EMBL/GenBank/DDBJ whole genome shotgun (WGS) entry which is preliminary data.</text>
</comment>
<evidence type="ECO:0000256" key="5">
    <source>
        <dbReference type="ARBA" id="ARBA00023242"/>
    </source>
</evidence>
<dbReference type="Pfam" id="PF04082">
    <property type="entry name" value="Fungal_trans"/>
    <property type="match status" value="1"/>
</dbReference>
<dbReference type="GO" id="GO:0005634">
    <property type="term" value="C:nucleus"/>
    <property type="evidence" value="ECO:0007669"/>
    <property type="project" value="UniProtKB-SubCell"/>
</dbReference>
<dbReference type="EMBL" id="CAJMWY010004073">
    <property type="protein sequence ID" value="CAE6517371.1"/>
    <property type="molecule type" value="Genomic_DNA"/>
</dbReference>
<feature type="domain" description="Xylanolytic transcriptional activator regulatory" evidence="6">
    <location>
        <begin position="308"/>
        <end position="401"/>
    </location>
</feature>
<dbReference type="PANTHER" id="PTHR47338">
    <property type="entry name" value="ZN(II)2CYS6 TRANSCRIPTION FACTOR (EUROFUNG)-RELATED"/>
    <property type="match status" value="1"/>
</dbReference>
<evidence type="ECO:0000256" key="1">
    <source>
        <dbReference type="ARBA" id="ARBA00004123"/>
    </source>
</evidence>
<keyword evidence="5" id="KW-0539">Nucleus</keyword>
<dbReference type="GO" id="GO:0000981">
    <property type="term" value="F:DNA-binding transcription factor activity, RNA polymerase II-specific"/>
    <property type="evidence" value="ECO:0007669"/>
    <property type="project" value="InterPro"/>
</dbReference>
<dbReference type="GO" id="GO:0008270">
    <property type="term" value="F:zinc ion binding"/>
    <property type="evidence" value="ECO:0007669"/>
    <property type="project" value="InterPro"/>
</dbReference>
<keyword evidence="4" id="KW-0804">Transcription</keyword>
<evidence type="ECO:0000313" key="7">
    <source>
        <dbReference type="EMBL" id="CAE6517371.1"/>
    </source>
</evidence>